<evidence type="ECO:0000256" key="1">
    <source>
        <dbReference type="ARBA" id="ARBA00023239"/>
    </source>
</evidence>
<dbReference type="SUPFAM" id="SSF48557">
    <property type="entry name" value="L-aspartase-like"/>
    <property type="match status" value="1"/>
</dbReference>
<dbReference type="Proteomes" id="UP000004263">
    <property type="component" value="Unassembled WGS sequence"/>
</dbReference>
<dbReference type="GO" id="GO:0006099">
    <property type="term" value="P:tricarboxylic acid cycle"/>
    <property type="evidence" value="ECO:0007669"/>
    <property type="project" value="InterPro"/>
</dbReference>
<name>Q1MXW8_9GAMM</name>
<dbReference type="InterPro" id="IPR018951">
    <property type="entry name" value="Fumarase_C_C"/>
</dbReference>
<protein>
    <submittedName>
        <fullName evidence="4">Aspartate ammonia-lyase</fullName>
    </submittedName>
</protein>
<organism evidence="4 5">
    <name type="scientific">Bermanella marisrubri</name>
    <dbReference type="NCBI Taxonomy" id="207949"/>
    <lineage>
        <taxon>Bacteria</taxon>
        <taxon>Pseudomonadati</taxon>
        <taxon>Pseudomonadota</taxon>
        <taxon>Gammaproteobacteria</taxon>
        <taxon>Oceanospirillales</taxon>
        <taxon>Oceanospirillaceae</taxon>
        <taxon>Bermanella</taxon>
    </lineage>
</organism>
<dbReference type="OrthoDB" id="9802809at2"/>
<dbReference type="Pfam" id="PF00206">
    <property type="entry name" value="Lyase_1"/>
    <property type="match status" value="1"/>
</dbReference>
<dbReference type="FunFam" id="1.10.275.10:FF:000001">
    <property type="entry name" value="Fumarate hydratase, mitochondrial"/>
    <property type="match status" value="1"/>
</dbReference>
<evidence type="ECO:0000259" key="3">
    <source>
        <dbReference type="Pfam" id="PF10415"/>
    </source>
</evidence>
<dbReference type="InterPro" id="IPR022761">
    <property type="entry name" value="Fumarate_lyase_N"/>
</dbReference>
<dbReference type="PANTHER" id="PTHR42696">
    <property type="entry name" value="ASPARTATE AMMONIA-LYASE"/>
    <property type="match status" value="1"/>
</dbReference>
<dbReference type="GO" id="GO:0006531">
    <property type="term" value="P:aspartate metabolic process"/>
    <property type="evidence" value="ECO:0007669"/>
    <property type="project" value="TreeGrafter"/>
</dbReference>
<dbReference type="InterPro" id="IPR051546">
    <property type="entry name" value="Aspartate_Ammonia-Lyase"/>
</dbReference>
<feature type="domain" description="Fumarate lyase N-terminal" evidence="2">
    <location>
        <begin position="17"/>
        <end position="342"/>
    </location>
</feature>
<dbReference type="CDD" id="cd01357">
    <property type="entry name" value="Aspartase"/>
    <property type="match status" value="1"/>
</dbReference>
<dbReference type="FunFam" id="1.20.200.10:FF:000001">
    <property type="entry name" value="Fumarate hydratase, mitochondrial"/>
    <property type="match status" value="1"/>
</dbReference>
<dbReference type="AlphaFoldDB" id="Q1MXW8"/>
<feature type="domain" description="Fumarase C C-terminal" evidence="3">
    <location>
        <begin position="408"/>
        <end position="455"/>
    </location>
</feature>
<keyword evidence="1 4" id="KW-0456">Lyase</keyword>
<dbReference type="Gene3D" id="1.20.200.10">
    <property type="entry name" value="Fumarase/aspartase (Central domain)"/>
    <property type="match status" value="1"/>
</dbReference>
<dbReference type="Gene3D" id="1.10.40.30">
    <property type="entry name" value="Fumarase/aspartase (C-terminal domain)"/>
    <property type="match status" value="1"/>
</dbReference>
<accession>Q1MXW8</accession>
<comment type="caution">
    <text evidence="4">The sequence shown here is derived from an EMBL/GenBank/DDBJ whole genome shotgun (WGS) entry which is preliminary data.</text>
</comment>
<dbReference type="Gene3D" id="1.10.275.10">
    <property type="entry name" value="Fumarase/aspartase (N-terminal domain)"/>
    <property type="match status" value="1"/>
</dbReference>
<dbReference type="GO" id="GO:0008797">
    <property type="term" value="F:aspartate ammonia-lyase activity"/>
    <property type="evidence" value="ECO:0007669"/>
    <property type="project" value="TreeGrafter"/>
</dbReference>
<dbReference type="PROSITE" id="PS00163">
    <property type="entry name" value="FUMARATE_LYASES"/>
    <property type="match status" value="1"/>
</dbReference>
<dbReference type="STRING" id="207949.RED65_02484"/>
<dbReference type="InterPro" id="IPR020557">
    <property type="entry name" value="Fumarate_lyase_CS"/>
</dbReference>
<reference evidence="4 5" key="1">
    <citation type="submission" date="2006-03" db="EMBL/GenBank/DDBJ databases">
        <authorList>
            <person name="Pinhassi J."/>
            <person name="Pedros-Alio C."/>
            <person name="Ferriera S."/>
            <person name="Johnson J."/>
            <person name="Kravitz S."/>
            <person name="Halpern A."/>
            <person name="Remington K."/>
            <person name="Beeson K."/>
            <person name="Tran B."/>
            <person name="Rogers Y.-H."/>
            <person name="Friedman R."/>
            <person name="Venter J.C."/>
        </authorList>
    </citation>
    <scope>NUCLEOTIDE SEQUENCE [LARGE SCALE GENOMIC DNA]</scope>
    <source>
        <strain evidence="4 5">RED65</strain>
    </source>
</reference>
<dbReference type="GO" id="GO:0005829">
    <property type="term" value="C:cytosol"/>
    <property type="evidence" value="ECO:0007669"/>
    <property type="project" value="TreeGrafter"/>
</dbReference>
<dbReference type="InterPro" id="IPR008948">
    <property type="entry name" value="L-Aspartase-like"/>
</dbReference>
<gene>
    <name evidence="4" type="ORF">RED65_02484</name>
</gene>
<dbReference type="Pfam" id="PF10415">
    <property type="entry name" value="FumaraseC_C"/>
    <property type="match status" value="1"/>
</dbReference>
<proteinExistence type="predicted"/>
<evidence type="ECO:0000313" key="4">
    <source>
        <dbReference type="EMBL" id="EAT10810.1"/>
    </source>
</evidence>
<keyword evidence="5" id="KW-1185">Reference proteome</keyword>
<dbReference type="PRINTS" id="PR00145">
    <property type="entry name" value="ARGSUCLYASE"/>
</dbReference>
<dbReference type="EMBL" id="AAQH01000032">
    <property type="protein sequence ID" value="EAT10810.1"/>
    <property type="molecule type" value="Genomic_DNA"/>
</dbReference>
<dbReference type="PRINTS" id="PR00149">
    <property type="entry name" value="FUMRATELYASE"/>
</dbReference>
<dbReference type="InterPro" id="IPR024083">
    <property type="entry name" value="Fumarase/histidase_N"/>
</dbReference>
<sequence length="460" mass="49585">MDVRTESDSLGTKQIGSHHYYGIQTQRAVENFSITDIPLSIDPEMVIALAMVKKACALTNCDLGVLPKEKTDAIVAACDEIIAGKHHQEFVVDVIQGGAGTSANMNANEVIANRALEIMGYSKGHYQHLHPNNDVNASQSTNDVYPSALRLALYNKSQDLISALEELVDAFGVKAEAFKDVYKIGRTQLQDAVPMTLGMEFGAFATAIAEDIVQIKHTAHLLLDTNLGATAIGTGINTPKGYSTKVIEHLREVSGVQVRSAENLIEATWDTGDFVQLSGTLKRYATKISKICNDLRLLSSGPLCGLGEINLPKMQPGSSIMPGKVNPVIPEVMNQIAYDVIGKDVTVSMASEGGQMQLNAFEPVIANCLFLSLGMLTRGSRILREKCIQGITANREKCEEYLDKSVGIVTALNPILGYEVTSALAQEAVAEGKSIKKLVIEKQLLPAEQVDALLQSAMGQ</sequence>
<dbReference type="NCBIfam" id="NF008909">
    <property type="entry name" value="PRK12273.1"/>
    <property type="match status" value="1"/>
</dbReference>
<evidence type="ECO:0000259" key="2">
    <source>
        <dbReference type="Pfam" id="PF00206"/>
    </source>
</evidence>
<evidence type="ECO:0000313" key="5">
    <source>
        <dbReference type="Proteomes" id="UP000004263"/>
    </source>
</evidence>
<dbReference type="InterPro" id="IPR000362">
    <property type="entry name" value="Fumarate_lyase_fam"/>
</dbReference>
<dbReference type="RefSeq" id="WP_007016822.1">
    <property type="nucleotide sequence ID" value="NZ_AAQH01000032.1"/>
</dbReference>
<dbReference type="PANTHER" id="PTHR42696:SF2">
    <property type="entry name" value="ASPARTATE AMMONIA-LYASE"/>
    <property type="match status" value="1"/>
</dbReference>
<dbReference type="HOGENOM" id="CLU_021594_4_1_6"/>